<accession>A0A0A9H499</accession>
<reference evidence="1" key="2">
    <citation type="journal article" date="2015" name="Data Brief">
        <title>Shoot transcriptome of the giant reed, Arundo donax.</title>
        <authorList>
            <person name="Barrero R.A."/>
            <person name="Guerrero F.D."/>
            <person name="Moolhuijzen P."/>
            <person name="Goolsby J.A."/>
            <person name="Tidwell J."/>
            <person name="Bellgard S.E."/>
            <person name="Bellgard M.I."/>
        </authorList>
    </citation>
    <scope>NUCLEOTIDE SEQUENCE</scope>
    <source>
        <tissue evidence="1">Shoot tissue taken approximately 20 cm above the soil surface</tissue>
    </source>
</reference>
<dbReference type="EMBL" id="GBRH01167302">
    <property type="protein sequence ID" value="JAE30594.1"/>
    <property type="molecule type" value="Transcribed_RNA"/>
</dbReference>
<protein>
    <submittedName>
        <fullName evidence="1">Uncharacterized protein</fullName>
    </submittedName>
</protein>
<organism evidence="1">
    <name type="scientific">Arundo donax</name>
    <name type="common">Giant reed</name>
    <name type="synonym">Donax arundinaceus</name>
    <dbReference type="NCBI Taxonomy" id="35708"/>
    <lineage>
        <taxon>Eukaryota</taxon>
        <taxon>Viridiplantae</taxon>
        <taxon>Streptophyta</taxon>
        <taxon>Embryophyta</taxon>
        <taxon>Tracheophyta</taxon>
        <taxon>Spermatophyta</taxon>
        <taxon>Magnoliopsida</taxon>
        <taxon>Liliopsida</taxon>
        <taxon>Poales</taxon>
        <taxon>Poaceae</taxon>
        <taxon>PACMAD clade</taxon>
        <taxon>Arundinoideae</taxon>
        <taxon>Arundineae</taxon>
        <taxon>Arundo</taxon>
    </lineage>
</organism>
<sequence>MGSLLPQVDTDKSIL</sequence>
<name>A0A0A9H499_ARUDO</name>
<reference evidence="1" key="1">
    <citation type="submission" date="2014-09" db="EMBL/GenBank/DDBJ databases">
        <authorList>
            <person name="Magalhaes I.L.F."/>
            <person name="Oliveira U."/>
            <person name="Santos F.R."/>
            <person name="Vidigal T.H.D.A."/>
            <person name="Brescovit A.D."/>
            <person name="Santos A.J."/>
        </authorList>
    </citation>
    <scope>NUCLEOTIDE SEQUENCE</scope>
    <source>
        <tissue evidence="1">Shoot tissue taken approximately 20 cm above the soil surface</tissue>
    </source>
</reference>
<proteinExistence type="predicted"/>
<evidence type="ECO:0000313" key="1">
    <source>
        <dbReference type="EMBL" id="JAE30594.1"/>
    </source>
</evidence>